<reference evidence="2" key="1">
    <citation type="submission" date="2020-05" db="UniProtKB">
        <authorList>
            <consortium name="EnsemblMetazoa"/>
        </authorList>
    </citation>
    <scope>IDENTIFICATION</scope>
    <source>
        <strain evidence="2">TTRI</strain>
    </source>
</reference>
<dbReference type="AlphaFoldDB" id="A0A1A9VKH5"/>
<accession>A0A1A9VKH5</accession>
<sequence length="587" mass="65460">MKEAIEALHQRIKDLAANNTPDQLAYLAKSLELIIDKKVISNVVQMTKVKEIIDALQKRLKDLAANSTPDQLAYLAKALESIVDKSAVSEIVQMTDGKLKELLNAARSHLNEINSNKENSISAITEAKTQSVNEINTLKTNSLSTLKASSDSHISLLDTRKDANIAAINSISNNHKDGLKGLVEDFRAINNVPPGSSIIGEIETRIKNISNEVKTRDDQLRTSLTNDVKTRDDQLKVSLTNEIKKRNMVEPGSLPFLFGVLSRKNNYYGHGTFTTELGQWSSDITKTDYMLQLLAGSHTYDTDYVSFYRPRQLSFIEGNKGTFIYGESYTSSDSVSRDQIYYYPYAALGVMFVKNTTSSDITRTLNFVGTSYWSSGYEGAGAFVGTPDNTNKSRISKITWKNVYQYTSSSRRFAASGNVEIPAGKTVAVLLYTSSYLDSRGKVSEEGGKIVERSQEDIELELLETAKLSALDSVRFYYNNYTHQYAGASHQKSKSYEIQAKAAENILAAPESIDKKDTEIIEPLAKVRGISVVEMAKIIEEKAKKAVKAIIKCEELEDLAKKKIKEVRDKEELQSLLNDFKQKMQES</sequence>
<proteinExistence type="predicted"/>
<keyword evidence="3" id="KW-1185">Reference proteome</keyword>
<name>A0A1A9VKH5_GLOAU</name>
<keyword evidence="1" id="KW-0175">Coiled coil</keyword>
<evidence type="ECO:0000313" key="2">
    <source>
        <dbReference type="EnsemblMetazoa" id="GAUT039778-PA"/>
    </source>
</evidence>
<dbReference type="Proteomes" id="UP000078200">
    <property type="component" value="Unassembled WGS sequence"/>
</dbReference>
<protein>
    <submittedName>
        <fullName evidence="2">Uncharacterized protein</fullName>
    </submittedName>
</protein>
<dbReference type="VEuPathDB" id="VectorBase:GAUT039778"/>
<evidence type="ECO:0000256" key="1">
    <source>
        <dbReference type="SAM" id="Coils"/>
    </source>
</evidence>
<organism evidence="2 3">
    <name type="scientific">Glossina austeni</name>
    <name type="common">Savannah tsetse fly</name>
    <dbReference type="NCBI Taxonomy" id="7395"/>
    <lineage>
        <taxon>Eukaryota</taxon>
        <taxon>Metazoa</taxon>
        <taxon>Ecdysozoa</taxon>
        <taxon>Arthropoda</taxon>
        <taxon>Hexapoda</taxon>
        <taxon>Insecta</taxon>
        <taxon>Pterygota</taxon>
        <taxon>Neoptera</taxon>
        <taxon>Endopterygota</taxon>
        <taxon>Diptera</taxon>
        <taxon>Brachycera</taxon>
        <taxon>Muscomorpha</taxon>
        <taxon>Hippoboscoidea</taxon>
        <taxon>Glossinidae</taxon>
        <taxon>Glossina</taxon>
    </lineage>
</organism>
<evidence type="ECO:0000313" key="3">
    <source>
        <dbReference type="Proteomes" id="UP000078200"/>
    </source>
</evidence>
<feature type="coiled-coil region" evidence="1">
    <location>
        <begin position="539"/>
        <end position="573"/>
    </location>
</feature>
<dbReference type="EnsemblMetazoa" id="GAUT039778-RA">
    <property type="protein sequence ID" value="GAUT039778-PA"/>
    <property type="gene ID" value="GAUT039778"/>
</dbReference>